<name>A0ABQ8TF66_PERAM</name>
<reference evidence="2 3" key="1">
    <citation type="journal article" date="2022" name="Allergy">
        <title>Genome assembly and annotation of Periplaneta americana reveal a comprehensive cockroach allergen profile.</title>
        <authorList>
            <person name="Wang L."/>
            <person name="Xiong Q."/>
            <person name="Saelim N."/>
            <person name="Wang L."/>
            <person name="Nong W."/>
            <person name="Wan A.T."/>
            <person name="Shi M."/>
            <person name="Liu X."/>
            <person name="Cao Q."/>
            <person name="Hui J.H.L."/>
            <person name="Sookrung N."/>
            <person name="Leung T.F."/>
            <person name="Tungtrongchitr A."/>
            <person name="Tsui S.K.W."/>
        </authorList>
    </citation>
    <scope>NUCLEOTIDE SEQUENCE [LARGE SCALE GENOMIC DNA]</scope>
    <source>
        <strain evidence="2">PWHHKU_190912</strain>
    </source>
</reference>
<dbReference type="Proteomes" id="UP001148838">
    <property type="component" value="Unassembled WGS sequence"/>
</dbReference>
<evidence type="ECO:0000313" key="3">
    <source>
        <dbReference type="Proteomes" id="UP001148838"/>
    </source>
</evidence>
<comment type="caution">
    <text evidence="2">The sequence shown here is derived from an EMBL/GenBank/DDBJ whole genome shotgun (WGS) entry which is preliminary data.</text>
</comment>
<organism evidence="2 3">
    <name type="scientific">Periplaneta americana</name>
    <name type="common">American cockroach</name>
    <name type="synonym">Blatta americana</name>
    <dbReference type="NCBI Taxonomy" id="6978"/>
    <lineage>
        <taxon>Eukaryota</taxon>
        <taxon>Metazoa</taxon>
        <taxon>Ecdysozoa</taxon>
        <taxon>Arthropoda</taxon>
        <taxon>Hexapoda</taxon>
        <taxon>Insecta</taxon>
        <taxon>Pterygota</taxon>
        <taxon>Neoptera</taxon>
        <taxon>Polyneoptera</taxon>
        <taxon>Dictyoptera</taxon>
        <taxon>Blattodea</taxon>
        <taxon>Blattoidea</taxon>
        <taxon>Blattidae</taxon>
        <taxon>Blattinae</taxon>
        <taxon>Periplaneta</taxon>
    </lineage>
</organism>
<keyword evidence="3" id="KW-1185">Reference proteome</keyword>
<feature type="region of interest" description="Disordered" evidence="1">
    <location>
        <begin position="9"/>
        <end position="40"/>
    </location>
</feature>
<feature type="region of interest" description="Disordered" evidence="1">
    <location>
        <begin position="71"/>
        <end position="110"/>
    </location>
</feature>
<sequence>MTLLFVATGRVSHAGQAKDENPDKEATQKRIPNGSEGGRGLRIPTADEAEEAIHGFPQRWIGRGRPILPAPLDWQPRSPDLTTYDNARESGSRRRNNAMPSNRGKPTMEIYRPPSKILRKRLRFHPYRLQLLQALKPEDKVLRRNFCISMQILIENNDEFIHPVVLSDDATFHLSGKVNRYNLRIWVSENPRTYVELDYRLDVCRVTKGGQIEHH</sequence>
<dbReference type="PANTHER" id="PTHR47326:SF1">
    <property type="entry name" value="HTH PSQ-TYPE DOMAIN-CONTAINING PROTEIN"/>
    <property type="match status" value="1"/>
</dbReference>
<accession>A0ABQ8TF66</accession>
<dbReference type="PANTHER" id="PTHR47326">
    <property type="entry name" value="TRANSPOSABLE ELEMENT TC3 TRANSPOSASE-LIKE PROTEIN"/>
    <property type="match status" value="1"/>
</dbReference>
<evidence type="ECO:0000256" key="1">
    <source>
        <dbReference type="SAM" id="MobiDB-lite"/>
    </source>
</evidence>
<protein>
    <submittedName>
        <fullName evidence="2">Uncharacterized protein</fullName>
    </submittedName>
</protein>
<evidence type="ECO:0000313" key="2">
    <source>
        <dbReference type="EMBL" id="KAJ4444923.1"/>
    </source>
</evidence>
<gene>
    <name evidence="2" type="ORF">ANN_06722</name>
</gene>
<feature type="compositionally biased region" description="Basic and acidic residues" evidence="1">
    <location>
        <begin position="16"/>
        <end position="28"/>
    </location>
</feature>
<dbReference type="EMBL" id="JAJSOF020000011">
    <property type="protein sequence ID" value="KAJ4444923.1"/>
    <property type="molecule type" value="Genomic_DNA"/>
</dbReference>
<proteinExistence type="predicted"/>